<organism evidence="11 12">
    <name type="scientific">Auritidibacter ignavus</name>
    <dbReference type="NCBI Taxonomy" id="678932"/>
    <lineage>
        <taxon>Bacteria</taxon>
        <taxon>Bacillati</taxon>
        <taxon>Actinomycetota</taxon>
        <taxon>Actinomycetes</taxon>
        <taxon>Micrococcales</taxon>
        <taxon>Micrococcaceae</taxon>
        <taxon>Auritidibacter</taxon>
    </lineage>
</organism>
<keyword evidence="6" id="KW-0238">DNA-binding</keyword>
<dbReference type="Gene3D" id="3.40.50.300">
    <property type="entry name" value="P-loop containing nucleotide triphosphate hydrolases"/>
    <property type="match status" value="2"/>
</dbReference>
<protein>
    <recommendedName>
        <fullName evidence="8">Probable DNA 3'-5' helicase RecG</fullName>
    </recommendedName>
</protein>
<dbReference type="InterPro" id="IPR033454">
    <property type="entry name" value="RecG_wedge"/>
</dbReference>
<dbReference type="Pfam" id="PF17191">
    <property type="entry name" value="RecG_wedge"/>
    <property type="match status" value="1"/>
</dbReference>
<dbReference type="SUPFAM" id="SSF52540">
    <property type="entry name" value="P-loop containing nucleoside triphosphate hydrolases"/>
    <property type="match status" value="2"/>
</dbReference>
<dbReference type="AlphaFoldDB" id="A0AAJ6AK23"/>
<dbReference type="InterPro" id="IPR012340">
    <property type="entry name" value="NA-bd_OB-fold"/>
</dbReference>
<dbReference type="GO" id="GO:0006281">
    <property type="term" value="P:DNA repair"/>
    <property type="evidence" value="ECO:0007669"/>
    <property type="project" value="UniProtKB-KW"/>
</dbReference>
<dbReference type="RefSeq" id="WP_279674943.1">
    <property type="nucleotide sequence ID" value="NZ_CP122566.1"/>
</dbReference>
<dbReference type="Gene3D" id="2.40.50.140">
    <property type="entry name" value="Nucleic acid-binding proteins"/>
    <property type="match status" value="1"/>
</dbReference>
<keyword evidence="7" id="KW-0234">DNA repair</keyword>
<dbReference type="InterPro" id="IPR045562">
    <property type="entry name" value="RecG_dom3_C"/>
</dbReference>
<dbReference type="Pfam" id="PF00270">
    <property type="entry name" value="DEAD"/>
    <property type="match status" value="1"/>
</dbReference>
<evidence type="ECO:0000313" key="12">
    <source>
        <dbReference type="Proteomes" id="UP001224674"/>
    </source>
</evidence>
<dbReference type="SMART" id="SM00487">
    <property type="entry name" value="DEXDc"/>
    <property type="match status" value="1"/>
</dbReference>
<dbReference type="GO" id="GO:0005524">
    <property type="term" value="F:ATP binding"/>
    <property type="evidence" value="ECO:0007669"/>
    <property type="project" value="UniProtKB-KW"/>
</dbReference>
<dbReference type="EMBL" id="CP122566">
    <property type="protein sequence ID" value="WGH93437.1"/>
    <property type="molecule type" value="Genomic_DNA"/>
</dbReference>
<evidence type="ECO:0000256" key="5">
    <source>
        <dbReference type="ARBA" id="ARBA00022840"/>
    </source>
</evidence>
<evidence type="ECO:0000259" key="9">
    <source>
        <dbReference type="PROSITE" id="PS51192"/>
    </source>
</evidence>
<accession>A0AAJ6AK23</accession>
<evidence type="ECO:0000256" key="7">
    <source>
        <dbReference type="ARBA" id="ARBA00023204"/>
    </source>
</evidence>
<evidence type="ECO:0000259" key="10">
    <source>
        <dbReference type="PROSITE" id="PS51194"/>
    </source>
</evidence>
<dbReference type="InterPro" id="IPR047112">
    <property type="entry name" value="RecG/Mfd"/>
</dbReference>
<keyword evidence="5" id="KW-0067">ATP-binding</keyword>
<dbReference type="InterPro" id="IPR011545">
    <property type="entry name" value="DEAD/DEAH_box_helicase_dom"/>
</dbReference>
<evidence type="ECO:0000256" key="4">
    <source>
        <dbReference type="ARBA" id="ARBA00022806"/>
    </source>
</evidence>
<dbReference type="PROSITE" id="PS51192">
    <property type="entry name" value="HELICASE_ATP_BIND_1"/>
    <property type="match status" value="1"/>
</dbReference>
<keyword evidence="4 11" id="KW-0347">Helicase</keyword>
<reference evidence="11 12" key="1">
    <citation type="submission" date="2023-03" db="EMBL/GenBank/DDBJ databases">
        <title>Complete genome sequences of several Auritidibacter ignavus strains isolated from ear infections.</title>
        <authorList>
            <person name="Baehr T."/>
            <person name="Baumhoegger A.M."/>
        </authorList>
    </citation>
    <scope>NUCLEOTIDE SEQUENCE [LARGE SCALE GENOMIC DNA]</scope>
    <source>
        <strain evidence="11 12">BABAE-6</strain>
    </source>
</reference>
<evidence type="ECO:0000256" key="2">
    <source>
        <dbReference type="ARBA" id="ARBA00022763"/>
    </source>
</evidence>
<evidence type="ECO:0000256" key="8">
    <source>
        <dbReference type="ARBA" id="ARBA00049819"/>
    </source>
</evidence>
<dbReference type="Pfam" id="PF19833">
    <property type="entry name" value="RecG_dom3_C"/>
    <property type="match status" value="1"/>
</dbReference>
<dbReference type="InterPro" id="IPR027417">
    <property type="entry name" value="P-loop_NTPase"/>
</dbReference>
<dbReference type="Pfam" id="PF00271">
    <property type="entry name" value="Helicase_C"/>
    <property type="match status" value="1"/>
</dbReference>
<feature type="domain" description="Helicase C-terminal" evidence="10">
    <location>
        <begin position="491"/>
        <end position="668"/>
    </location>
</feature>
<dbReference type="SMART" id="SM00490">
    <property type="entry name" value="HELICc"/>
    <property type="match status" value="1"/>
</dbReference>
<keyword evidence="3 11" id="KW-0378">Hydrolase</keyword>
<evidence type="ECO:0000256" key="1">
    <source>
        <dbReference type="ARBA" id="ARBA00022741"/>
    </source>
</evidence>
<evidence type="ECO:0000256" key="3">
    <source>
        <dbReference type="ARBA" id="ARBA00022801"/>
    </source>
</evidence>
<dbReference type="PANTHER" id="PTHR47964">
    <property type="entry name" value="ATP-DEPENDENT DNA HELICASE HOMOLOG RECG, CHLOROPLASTIC"/>
    <property type="match status" value="1"/>
</dbReference>
<dbReference type="SUPFAM" id="SSF50249">
    <property type="entry name" value="Nucleic acid-binding proteins"/>
    <property type="match status" value="1"/>
</dbReference>
<keyword evidence="2" id="KW-0227">DNA damage</keyword>
<dbReference type="GO" id="GO:0016787">
    <property type="term" value="F:hydrolase activity"/>
    <property type="evidence" value="ECO:0007669"/>
    <property type="project" value="UniProtKB-KW"/>
</dbReference>
<name>A0AAJ6AK23_9MICC</name>
<sequence>MTTTSINHPLHLGLDRLLGPQTAGRIATELNITTTGALLDYFPRRWIERGELTPISSLPVGEHVTVVAKVLSVTKRQMRSRKGFIVEVVVTDQADDSMMSMAFFNGWDALKRLSAGAHAIFHGKTSLYRHQLTLNNPEFSILSTGYEDADTANATLTAADLAPVPVYPATAKLPTWTIRTCIEMVLDAINWDVIEDPVPAELLVTQGNLPHLGEAYTMIHRPETIDEAHRARRRFALQEAVILQTLLAQRRTAHGTERTATAYPVRKHGIRTALDEHLPFSLTAGQREAGDQLAAELNSTTAMSRLLQGEVGSGKTLVALRAMAQVVDSGAQAVLVAPTEVLATQHYQSITTTLGPLATAGQLSSYTGPATEVVLLTGSMTTAQTKQALLKIASGQAGIVIGTHALFSDQVSFAELGLIVIDEQHRFGVDQRETLREDHPGAHMLVMTATPIPRSVAMTVFGDLNITLLHGLPSGRQPVETHVARMAHGPQIIGRVWEIIAEEVAAGHQAFIVCPKIDPPDPAEQPASTELADPAHAASVIEMAHKLPQFSVFDRQQVRFGMVHGRQDADTQRAVMQQMVAGEIDVLVSTTVIEVGVDIPNATVMAILDAESFGLSTLHQLRGRVGRGRAAARCFLATRLPDHHPSLDRLAVLAETQDGFEIARADVEQRGEGDVLGASQHGYSSRLRVLRVIRDEDLIVAANNWIAPTLERDPTLEHHPALAHAVDVWDDEHAEGSAYLVKN</sequence>
<dbReference type="InterPro" id="IPR014001">
    <property type="entry name" value="Helicase_ATP-bd"/>
</dbReference>
<dbReference type="Proteomes" id="UP001224674">
    <property type="component" value="Chromosome"/>
</dbReference>
<dbReference type="CDD" id="cd04488">
    <property type="entry name" value="RecG_wedge_OBF"/>
    <property type="match status" value="1"/>
</dbReference>
<dbReference type="GO" id="GO:0003678">
    <property type="term" value="F:DNA helicase activity"/>
    <property type="evidence" value="ECO:0007669"/>
    <property type="project" value="TreeGrafter"/>
</dbReference>
<dbReference type="GO" id="GO:0003677">
    <property type="term" value="F:DNA binding"/>
    <property type="evidence" value="ECO:0007669"/>
    <property type="project" value="UniProtKB-KW"/>
</dbReference>
<dbReference type="PANTHER" id="PTHR47964:SF1">
    <property type="entry name" value="ATP-DEPENDENT DNA HELICASE HOMOLOG RECG, CHLOROPLASTIC"/>
    <property type="match status" value="1"/>
</dbReference>
<keyword evidence="12" id="KW-1185">Reference proteome</keyword>
<evidence type="ECO:0000313" key="11">
    <source>
        <dbReference type="EMBL" id="WGH93437.1"/>
    </source>
</evidence>
<evidence type="ECO:0000256" key="6">
    <source>
        <dbReference type="ARBA" id="ARBA00023125"/>
    </source>
</evidence>
<proteinExistence type="predicted"/>
<feature type="domain" description="Helicase ATP-binding" evidence="9">
    <location>
        <begin position="296"/>
        <end position="469"/>
    </location>
</feature>
<dbReference type="InterPro" id="IPR001650">
    <property type="entry name" value="Helicase_C-like"/>
</dbReference>
<dbReference type="PROSITE" id="PS51194">
    <property type="entry name" value="HELICASE_CTER"/>
    <property type="match status" value="1"/>
</dbReference>
<keyword evidence="1" id="KW-0547">Nucleotide-binding</keyword>
<gene>
    <name evidence="11" type="ORF">QDX21_01050</name>
</gene>